<name>A0A8S5RRI4_9CAUD</name>
<protein>
    <submittedName>
        <fullName evidence="1">Uncharacterized protein</fullName>
    </submittedName>
</protein>
<dbReference type="EMBL" id="BK057790">
    <property type="protein sequence ID" value="DAE91861.1"/>
    <property type="molecule type" value="Genomic_DNA"/>
</dbReference>
<proteinExistence type="predicted"/>
<sequence length="93" mass="10256">MDKKQILNILAKEAAQAAKDQATATLAALSADDLRPLVAEQLKTITAPLQAEIETTQSVWVKIRNRIYLRVINSAIDNIIQTIQDGLTELSKK</sequence>
<accession>A0A8S5RRI4</accession>
<evidence type="ECO:0000313" key="1">
    <source>
        <dbReference type="EMBL" id="DAE91861.1"/>
    </source>
</evidence>
<reference evidence="1" key="1">
    <citation type="journal article" date="2021" name="Proc. Natl. Acad. Sci. U.S.A.">
        <title>A Catalog of Tens of Thousands of Viruses from Human Metagenomes Reveals Hidden Associations with Chronic Diseases.</title>
        <authorList>
            <person name="Tisza M.J."/>
            <person name="Buck C.B."/>
        </authorList>
    </citation>
    <scope>NUCLEOTIDE SEQUENCE</scope>
    <source>
        <strain evidence="1">Ct1NJ1</strain>
    </source>
</reference>
<organism evidence="1">
    <name type="scientific">Siphoviridae sp. ct1NJ1</name>
    <dbReference type="NCBI Taxonomy" id="2827557"/>
    <lineage>
        <taxon>Viruses</taxon>
        <taxon>Duplodnaviria</taxon>
        <taxon>Heunggongvirae</taxon>
        <taxon>Uroviricota</taxon>
        <taxon>Caudoviricetes</taxon>
    </lineage>
</organism>